<evidence type="ECO:0000313" key="2">
    <source>
        <dbReference type="Proteomes" id="UP001428341"/>
    </source>
</evidence>
<keyword evidence="2" id="KW-1185">Reference proteome</keyword>
<protein>
    <submittedName>
        <fullName evidence="1">Uncharacterized protein</fullName>
    </submittedName>
</protein>
<dbReference type="AlphaFoldDB" id="A0AAP0LWS6"/>
<comment type="caution">
    <text evidence="1">The sequence shown here is derived from an EMBL/GenBank/DDBJ whole genome shotgun (WGS) entry which is preliminary data.</text>
</comment>
<reference evidence="1 2" key="1">
    <citation type="submission" date="2024-05" db="EMBL/GenBank/DDBJ databases">
        <title>Haplotype-resolved chromosome-level genome assembly of Huyou (Citrus changshanensis).</title>
        <authorList>
            <person name="Miao C."/>
            <person name="Chen W."/>
            <person name="Wu Y."/>
            <person name="Wang L."/>
            <person name="Zhao S."/>
            <person name="Grierson D."/>
            <person name="Xu C."/>
            <person name="Chen K."/>
        </authorList>
    </citation>
    <scope>NUCLEOTIDE SEQUENCE [LARGE SCALE GENOMIC DNA]</scope>
    <source>
        <strain evidence="1">01-14</strain>
        <tissue evidence="1">Leaf</tissue>
    </source>
</reference>
<proteinExistence type="predicted"/>
<accession>A0AAP0LWS6</accession>
<gene>
    <name evidence="1" type="ORF">WN944_020233</name>
</gene>
<sequence length="112" mass="13133">MVYRRNRIRAVFYVSLFAWWWDNMELTLHCGQQVNGSDLNCGFLKLKFMLLVFLDEVEAECSYLNLSFESRGGDVSYGWKGMKHHNNSAHIVEDMQITWNAAEASSHRFEFS</sequence>
<organism evidence="1 2">
    <name type="scientific">Citrus x changshan-huyou</name>
    <dbReference type="NCBI Taxonomy" id="2935761"/>
    <lineage>
        <taxon>Eukaryota</taxon>
        <taxon>Viridiplantae</taxon>
        <taxon>Streptophyta</taxon>
        <taxon>Embryophyta</taxon>
        <taxon>Tracheophyta</taxon>
        <taxon>Spermatophyta</taxon>
        <taxon>Magnoliopsida</taxon>
        <taxon>eudicotyledons</taxon>
        <taxon>Gunneridae</taxon>
        <taxon>Pentapetalae</taxon>
        <taxon>rosids</taxon>
        <taxon>malvids</taxon>
        <taxon>Sapindales</taxon>
        <taxon>Rutaceae</taxon>
        <taxon>Aurantioideae</taxon>
        <taxon>Citrus</taxon>
    </lineage>
</organism>
<dbReference type="EMBL" id="JBCGBO010000007">
    <property type="protein sequence ID" value="KAK9188828.1"/>
    <property type="molecule type" value="Genomic_DNA"/>
</dbReference>
<name>A0AAP0LWS6_9ROSI</name>
<dbReference type="Proteomes" id="UP001428341">
    <property type="component" value="Unassembled WGS sequence"/>
</dbReference>
<evidence type="ECO:0000313" key="1">
    <source>
        <dbReference type="EMBL" id="KAK9188828.1"/>
    </source>
</evidence>